<evidence type="ECO:0000313" key="2">
    <source>
        <dbReference type="Proteomes" id="UP000002350"/>
    </source>
</evidence>
<organism evidence="1 2">
    <name type="scientific">Shewanella violacea (strain JCM 10179 / CIP 106290 / LMG 19151 / DSS12)</name>
    <dbReference type="NCBI Taxonomy" id="637905"/>
    <lineage>
        <taxon>Bacteria</taxon>
        <taxon>Pseudomonadati</taxon>
        <taxon>Pseudomonadota</taxon>
        <taxon>Gammaproteobacteria</taxon>
        <taxon>Alteromonadales</taxon>
        <taxon>Shewanellaceae</taxon>
        <taxon>Shewanella</taxon>
    </lineage>
</organism>
<gene>
    <name evidence="1" type="ordered locus">SVI_2956</name>
</gene>
<proteinExistence type="predicted"/>
<accession>D4ZA82</accession>
<dbReference type="InterPro" id="IPR016181">
    <property type="entry name" value="Acyl_CoA_acyltransferase"/>
</dbReference>
<protein>
    <recommendedName>
        <fullName evidence="3">N-acetyltransferase domain-containing protein</fullName>
    </recommendedName>
</protein>
<reference evidence="2" key="1">
    <citation type="journal article" date="2010" name="Mol. Biosyst.">
        <title>Complete genome sequence and comparative analysis of Shewanella violacea, a psychrophilic and piezophilic bacterium from deep sea floor sediments.</title>
        <authorList>
            <person name="Aono E."/>
            <person name="Baba T."/>
            <person name="Ara T."/>
            <person name="Nishi T."/>
            <person name="Nakamichi T."/>
            <person name="Inamoto E."/>
            <person name="Toyonaga H."/>
            <person name="Hasegawa M."/>
            <person name="Takai Y."/>
            <person name="Okumura Y."/>
            <person name="Baba M."/>
            <person name="Tomita M."/>
            <person name="Kato C."/>
            <person name="Oshima T."/>
            <person name="Nakasone K."/>
            <person name="Mori H."/>
        </authorList>
    </citation>
    <scope>NUCLEOTIDE SEQUENCE [LARGE SCALE GENOMIC DNA]</scope>
    <source>
        <strain evidence="2">JCM 10179 / CIP 106290 / LMG 19151 / DSS12</strain>
    </source>
</reference>
<dbReference type="EMBL" id="AP011177">
    <property type="protein sequence ID" value="BAJ02927.1"/>
    <property type="molecule type" value="Genomic_DNA"/>
</dbReference>
<dbReference type="HOGENOM" id="CLU_3332946_0_0_6"/>
<dbReference type="Proteomes" id="UP000002350">
    <property type="component" value="Chromosome"/>
</dbReference>
<dbReference type="Gene3D" id="3.40.630.30">
    <property type="match status" value="1"/>
</dbReference>
<keyword evidence="2" id="KW-1185">Reference proteome</keyword>
<dbReference type="KEGG" id="svo:SVI_2956"/>
<dbReference type="STRING" id="637905.SVI_2956"/>
<sequence>MYCVDQEYGQAAAGYMLATEGQGKGYATESLKALTGLA</sequence>
<evidence type="ECO:0000313" key="1">
    <source>
        <dbReference type="EMBL" id="BAJ02927.1"/>
    </source>
</evidence>
<name>D4ZA82_SHEVD</name>
<evidence type="ECO:0008006" key="3">
    <source>
        <dbReference type="Google" id="ProtNLM"/>
    </source>
</evidence>
<dbReference type="AlphaFoldDB" id="D4ZA82"/>
<dbReference type="SUPFAM" id="SSF55729">
    <property type="entry name" value="Acyl-CoA N-acyltransferases (Nat)"/>
    <property type="match status" value="1"/>
</dbReference>